<evidence type="ECO:0000256" key="1">
    <source>
        <dbReference type="ARBA" id="ARBA00022679"/>
    </source>
</evidence>
<keyword evidence="7" id="KW-1185">Reference proteome</keyword>
<evidence type="ECO:0000256" key="3">
    <source>
        <dbReference type="ARBA" id="ARBA00022777"/>
    </source>
</evidence>
<dbReference type="SMART" id="SM00220">
    <property type="entry name" value="S_TKc"/>
    <property type="match status" value="1"/>
</dbReference>
<evidence type="ECO:0000313" key="7">
    <source>
        <dbReference type="Proteomes" id="UP001601444"/>
    </source>
</evidence>
<keyword evidence="1" id="KW-0808">Transferase</keyword>
<dbReference type="PROSITE" id="PS50011">
    <property type="entry name" value="PROTEIN_KINASE_DOM"/>
    <property type="match status" value="1"/>
</dbReference>
<dbReference type="SUPFAM" id="SSF56112">
    <property type="entry name" value="Protein kinase-like (PK-like)"/>
    <property type="match status" value="1"/>
</dbReference>
<evidence type="ECO:0000256" key="2">
    <source>
        <dbReference type="ARBA" id="ARBA00022741"/>
    </source>
</evidence>
<sequence length="623" mass="64540">MTSADTTISFGRYRLLGPLDPAGAGDLLGVAPDNSLVLLRLSDPGAAAADDFRLRFRHSAIAGMRVGGAGNAAVLDLDSDAEQPWLATQFVPSAALADVIAAGGALDPAAVRALAAGCAAALAGVHATGLVHRDLRPDTVTLTADGVRLGPPGVIPAGHGTPAGPPDFLAPEQAMGLETGAAADIFALGSLLVFAASGHAPFGAPSVPYTLFNIAQRDPDLTGVPDELRELVLGCLRKDPAARPTPAQILDYVGAAPAPPPWPERALTLIGEQRTRAGELLARLPAQAPPEQPTPRDPIERVRAVAVRARAELPARWHAASGRARAVAVVAALALVAVVAGAGFLLTRADPAQAPVTALTLDQLRRIDACPWLKSALDEVPFDAAIATPGGWTLTPSASWGCRAASNKNFVELGIGEFLTFATERTRLMGSVPVHLGWRKDCERSILSAEPRSRAGIVLSFEPVKDLTCDHADAIAAVLARTLGSAPRADVPANALRLVDACDLVDRAKLVAAIGPVADDPAEVGAHSCTFEGRVTAQVTLGSFDPFGAKGERKPVDGLDILAVSGGSKAICTRLYAGTERDGKPADVVTVRIQGGDQSPRAATYCDTAERLLVDAVRHLPKR</sequence>
<reference evidence="6 7" key="1">
    <citation type="submission" date="2024-10" db="EMBL/GenBank/DDBJ databases">
        <title>The Natural Products Discovery Center: Release of the First 8490 Sequenced Strains for Exploring Actinobacteria Biosynthetic Diversity.</title>
        <authorList>
            <person name="Kalkreuter E."/>
            <person name="Kautsar S.A."/>
            <person name="Yang D."/>
            <person name="Bader C.D."/>
            <person name="Teijaro C.N."/>
            <person name="Fluegel L."/>
            <person name="Davis C.M."/>
            <person name="Simpson J.R."/>
            <person name="Lauterbach L."/>
            <person name="Steele A.D."/>
            <person name="Gui C."/>
            <person name="Meng S."/>
            <person name="Li G."/>
            <person name="Viehrig K."/>
            <person name="Ye F."/>
            <person name="Su P."/>
            <person name="Kiefer A.F."/>
            <person name="Nichols A."/>
            <person name="Cepeda A.J."/>
            <person name="Yan W."/>
            <person name="Fan B."/>
            <person name="Jiang Y."/>
            <person name="Adhikari A."/>
            <person name="Zheng C.-J."/>
            <person name="Schuster L."/>
            <person name="Cowan T.M."/>
            <person name="Smanski M.J."/>
            <person name="Chevrette M.G."/>
            <person name="De Carvalho L.P.S."/>
            <person name="Shen B."/>
        </authorList>
    </citation>
    <scope>NUCLEOTIDE SEQUENCE [LARGE SCALE GENOMIC DNA]</scope>
    <source>
        <strain evidence="6 7">NPDC004045</strain>
    </source>
</reference>
<dbReference type="GO" id="GO:0016301">
    <property type="term" value="F:kinase activity"/>
    <property type="evidence" value="ECO:0007669"/>
    <property type="project" value="UniProtKB-KW"/>
</dbReference>
<organism evidence="6 7">
    <name type="scientific">Nocardia thailandica</name>
    <dbReference type="NCBI Taxonomy" id="257275"/>
    <lineage>
        <taxon>Bacteria</taxon>
        <taxon>Bacillati</taxon>
        <taxon>Actinomycetota</taxon>
        <taxon>Actinomycetes</taxon>
        <taxon>Mycobacteriales</taxon>
        <taxon>Nocardiaceae</taxon>
        <taxon>Nocardia</taxon>
    </lineage>
</organism>
<dbReference type="Proteomes" id="UP001601444">
    <property type="component" value="Unassembled WGS sequence"/>
</dbReference>
<dbReference type="InterPro" id="IPR011009">
    <property type="entry name" value="Kinase-like_dom_sf"/>
</dbReference>
<dbReference type="EMBL" id="JBIAMX010000001">
    <property type="protein sequence ID" value="MFF0541532.1"/>
    <property type="molecule type" value="Genomic_DNA"/>
</dbReference>
<name>A0ABW6PGK6_9NOCA</name>
<proteinExistence type="predicted"/>
<dbReference type="RefSeq" id="WP_387698736.1">
    <property type="nucleotide sequence ID" value="NZ_JBIAMX010000001.1"/>
</dbReference>
<evidence type="ECO:0000259" key="5">
    <source>
        <dbReference type="PROSITE" id="PS50011"/>
    </source>
</evidence>
<dbReference type="InterPro" id="IPR000719">
    <property type="entry name" value="Prot_kinase_dom"/>
</dbReference>
<evidence type="ECO:0000256" key="4">
    <source>
        <dbReference type="ARBA" id="ARBA00022840"/>
    </source>
</evidence>
<dbReference type="Pfam" id="PF00069">
    <property type="entry name" value="Pkinase"/>
    <property type="match status" value="1"/>
</dbReference>
<keyword evidence="2" id="KW-0547">Nucleotide-binding</keyword>
<accession>A0ABW6PGK6</accession>
<gene>
    <name evidence="6" type="ORF">ACFYTF_01685</name>
</gene>
<evidence type="ECO:0000313" key="6">
    <source>
        <dbReference type="EMBL" id="MFF0541532.1"/>
    </source>
</evidence>
<keyword evidence="4" id="KW-0067">ATP-binding</keyword>
<dbReference type="PANTHER" id="PTHR43289">
    <property type="entry name" value="MITOGEN-ACTIVATED PROTEIN KINASE KINASE KINASE 20-RELATED"/>
    <property type="match status" value="1"/>
</dbReference>
<feature type="domain" description="Protein kinase" evidence="5">
    <location>
        <begin position="13"/>
        <end position="263"/>
    </location>
</feature>
<dbReference type="Gene3D" id="1.10.510.10">
    <property type="entry name" value="Transferase(Phosphotransferase) domain 1"/>
    <property type="match status" value="1"/>
</dbReference>
<keyword evidence="3 6" id="KW-0418">Kinase</keyword>
<protein>
    <submittedName>
        <fullName evidence="6">Protein kinase</fullName>
    </submittedName>
</protein>
<dbReference type="PANTHER" id="PTHR43289:SF34">
    <property type="entry name" value="SERINE_THREONINE-PROTEIN KINASE YBDM-RELATED"/>
    <property type="match status" value="1"/>
</dbReference>
<comment type="caution">
    <text evidence="6">The sequence shown here is derived from an EMBL/GenBank/DDBJ whole genome shotgun (WGS) entry which is preliminary data.</text>
</comment>